<dbReference type="EMBL" id="MKCT01000017">
    <property type="protein sequence ID" value="OHX20296.1"/>
    <property type="molecule type" value="Genomic_DNA"/>
</dbReference>
<dbReference type="EMBL" id="MKCS01000001">
    <property type="protein sequence ID" value="OHX14089.1"/>
    <property type="molecule type" value="Genomic_DNA"/>
</dbReference>
<keyword evidence="2" id="KW-0732">Signal</keyword>
<feature type="region of interest" description="Disordered" evidence="1">
    <location>
        <begin position="42"/>
        <end position="124"/>
    </location>
</feature>
<evidence type="ECO:0000256" key="2">
    <source>
        <dbReference type="SAM" id="SignalP"/>
    </source>
</evidence>
<protein>
    <submittedName>
        <fullName evidence="3">Uncharacterized protein</fullName>
    </submittedName>
</protein>
<evidence type="ECO:0000313" key="4">
    <source>
        <dbReference type="EMBL" id="OHX20296.1"/>
    </source>
</evidence>
<organism evidence="3 5">
    <name type="scientific">Chromobacterium sphagni</name>
    <dbReference type="NCBI Taxonomy" id="1903179"/>
    <lineage>
        <taxon>Bacteria</taxon>
        <taxon>Pseudomonadati</taxon>
        <taxon>Pseudomonadota</taxon>
        <taxon>Betaproteobacteria</taxon>
        <taxon>Neisseriales</taxon>
        <taxon>Chromobacteriaceae</taxon>
        <taxon>Chromobacterium</taxon>
    </lineage>
</organism>
<sequence length="124" mass="13668">MRLRLFLLPLALCSAQLAAKPLPSYDFALPAKPAAAPRISMEAPAKPLQTKPAMPLPNLDSPAALSPRQQQEMLQRLDKVQSPALPGQTPRAPWDRYQPLPRFDPATGKPRAIPMHELPRLPGR</sequence>
<gene>
    <name evidence="4" type="ORF">BI344_07350</name>
    <name evidence="3" type="ORF">BI347_11650</name>
</gene>
<name>A0A1S1X3N4_9NEIS</name>
<proteinExistence type="predicted"/>
<keyword evidence="6" id="KW-1185">Reference proteome</keyword>
<evidence type="ECO:0000313" key="6">
    <source>
        <dbReference type="Proteomes" id="UP000180280"/>
    </source>
</evidence>
<dbReference type="AlphaFoldDB" id="A0A1S1X3N4"/>
<evidence type="ECO:0000256" key="1">
    <source>
        <dbReference type="SAM" id="MobiDB-lite"/>
    </source>
</evidence>
<reference evidence="5 6" key="1">
    <citation type="submission" date="2016-09" db="EMBL/GenBank/DDBJ databases">
        <title>Chromobacterium muskegensis sp. nov., an insecticidal bacterium isolated from Sphagnum bogs.</title>
        <authorList>
            <person name="Sparks M.E."/>
            <person name="Blackburn M.B."/>
            <person name="Gundersen-Rindal D.E."/>
            <person name="Mitchell A."/>
            <person name="Farrar R."/>
            <person name="Kuhar D."/>
        </authorList>
    </citation>
    <scope>NUCLEOTIDE SEQUENCE [LARGE SCALE GENOMIC DNA]</scope>
    <source>
        <strain evidence="4 6">14B-1</strain>
        <strain evidence="3 5">37-2</strain>
    </source>
</reference>
<dbReference type="RefSeq" id="WP_071112719.1">
    <property type="nucleotide sequence ID" value="NZ_MKCS01000001.1"/>
</dbReference>
<evidence type="ECO:0000313" key="5">
    <source>
        <dbReference type="Proteomes" id="UP000180088"/>
    </source>
</evidence>
<evidence type="ECO:0000313" key="3">
    <source>
        <dbReference type="EMBL" id="OHX14089.1"/>
    </source>
</evidence>
<feature type="signal peptide" evidence="2">
    <location>
        <begin position="1"/>
        <end position="19"/>
    </location>
</feature>
<dbReference type="OrthoDB" id="8596422at2"/>
<feature type="chain" id="PRO_5010236824" evidence="2">
    <location>
        <begin position="20"/>
        <end position="124"/>
    </location>
</feature>
<comment type="caution">
    <text evidence="3">The sequence shown here is derived from an EMBL/GenBank/DDBJ whole genome shotgun (WGS) entry which is preliminary data.</text>
</comment>
<dbReference type="Proteomes" id="UP000180088">
    <property type="component" value="Unassembled WGS sequence"/>
</dbReference>
<accession>A0A1S1X3N4</accession>
<dbReference type="Proteomes" id="UP000180280">
    <property type="component" value="Unassembled WGS sequence"/>
</dbReference>